<keyword evidence="1" id="KW-0472">Membrane</keyword>
<dbReference type="SMART" id="SM00471">
    <property type="entry name" value="HDc"/>
    <property type="match status" value="1"/>
</dbReference>
<name>A0AAW3JXD8_9FIRM</name>
<reference evidence="4 5" key="1">
    <citation type="submission" date="2015-10" db="EMBL/GenBank/DDBJ databases">
        <title>Butyribacter intestini gen. nov., sp. nov., a butyric acid-producing bacterium of the family Lachnospiraceae isolated from the human faeces.</title>
        <authorList>
            <person name="Zou Y."/>
            <person name="Xue W."/>
            <person name="Luo G."/>
            <person name="Lv M."/>
        </authorList>
    </citation>
    <scope>NUCLEOTIDE SEQUENCE [LARGE SCALE GENOMIC DNA]</scope>
    <source>
        <strain evidence="4 5">TF01-11</strain>
    </source>
</reference>
<feature type="transmembrane region" description="Helical" evidence="1">
    <location>
        <begin position="123"/>
        <end position="148"/>
    </location>
</feature>
<gene>
    <name evidence="4" type="ORF">APZ18_05500</name>
</gene>
<dbReference type="InterPro" id="IPR003607">
    <property type="entry name" value="HD/PDEase_dom"/>
</dbReference>
<evidence type="ECO:0008006" key="6">
    <source>
        <dbReference type="Google" id="ProtNLM"/>
    </source>
</evidence>
<feature type="transmembrane region" description="Helical" evidence="1">
    <location>
        <begin position="12"/>
        <end position="31"/>
    </location>
</feature>
<proteinExistence type="predicted"/>
<keyword evidence="5" id="KW-1185">Reference proteome</keyword>
<protein>
    <recommendedName>
        <fullName evidence="6">Cyclic di-GMP phosphodiesterase response regulator RpfG</fullName>
    </recommendedName>
</protein>
<dbReference type="InterPro" id="IPR006675">
    <property type="entry name" value="HDIG_dom"/>
</dbReference>
<evidence type="ECO:0000313" key="5">
    <source>
        <dbReference type="Proteomes" id="UP000050833"/>
    </source>
</evidence>
<evidence type="ECO:0000313" key="4">
    <source>
        <dbReference type="EMBL" id="KQC86621.1"/>
    </source>
</evidence>
<evidence type="ECO:0000256" key="1">
    <source>
        <dbReference type="SAM" id="Phobius"/>
    </source>
</evidence>
<keyword evidence="1" id="KW-1133">Transmembrane helix</keyword>
<feature type="transmembrane region" description="Helical" evidence="1">
    <location>
        <begin position="99"/>
        <end position="117"/>
    </location>
</feature>
<feature type="domain" description="HD" evidence="2">
    <location>
        <begin position="327"/>
        <end position="449"/>
    </location>
</feature>
<dbReference type="Pfam" id="PF13487">
    <property type="entry name" value="HD_5"/>
    <property type="match status" value="1"/>
</dbReference>
<keyword evidence="1" id="KW-0812">Transmembrane</keyword>
<dbReference type="CDD" id="cd00077">
    <property type="entry name" value="HDc"/>
    <property type="match status" value="1"/>
</dbReference>
<dbReference type="AlphaFoldDB" id="A0AAW3JXD8"/>
<dbReference type="SUPFAM" id="SSF109604">
    <property type="entry name" value="HD-domain/PDEase-like"/>
    <property type="match status" value="1"/>
</dbReference>
<organism evidence="4 5">
    <name type="scientific">Butyribacter intestini</name>
    <dbReference type="NCBI Taxonomy" id="1703332"/>
    <lineage>
        <taxon>Bacteria</taxon>
        <taxon>Bacillati</taxon>
        <taxon>Bacillota</taxon>
        <taxon>Clostridia</taxon>
        <taxon>Lachnospirales</taxon>
        <taxon>Lachnospiraceae</taxon>
        <taxon>Butyribacter</taxon>
    </lineage>
</organism>
<evidence type="ECO:0000259" key="2">
    <source>
        <dbReference type="PROSITE" id="PS51831"/>
    </source>
</evidence>
<dbReference type="InterPro" id="IPR006674">
    <property type="entry name" value="HD_domain"/>
</dbReference>
<evidence type="ECO:0000259" key="3">
    <source>
        <dbReference type="PROSITE" id="PS51832"/>
    </source>
</evidence>
<comment type="caution">
    <text evidence="4">The sequence shown here is derived from an EMBL/GenBank/DDBJ whole genome shotgun (WGS) entry which is preliminary data.</text>
</comment>
<dbReference type="NCBIfam" id="TIGR00277">
    <property type="entry name" value="HDIG"/>
    <property type="match status" value="1"/>
</dbReference>
<accession>A0AAW3JXD8</accession>
<dbReference type="Proteomes" id="UP000050833">
    <property type="component" value="Unassembled WGS sequence"/>
</dbReference>
<dbReference type="Gene3D" id="1.10.3210.10">
    <property type="entry name" value="Hypothetical protein af1432"/>
    <property type="match status" value="1"/>
</dbReference>
<dbReference type="PROSITE" id="PS51832">
    <property type="entry name" value="HD_GYP"/>
    <property type="match status" value="1"/>
</dbReference>
<dbReference type="InterPro" id="IPR037522">
    <property type="entry name" value="HD_GYP_dom"/>
</dbReference>
<feature type="domain" description="HD-GYP" evidence="3">
    <location>
        <begin position="305"/>
        <end position="500"/>
    </location>
</feature>
<dbReference type="EMBL" id="LLKB01000001">
    <property type="protein sequence ID" value="KQC86621.1"/>
    <property type="molecule type" value="Genomic_DNA"/>
</dbReference>
<dbReference type="PANTHER" id="PTHR43155">
    <property type="entry name" value="CYCLIC DI-GMP PHOSPHODIESTERASE PA4108-RELATED"/>
    <property type="match status" value="1"/>
</dbReference>
<dbReference type="PANTHER" id="PTHR43155:SF2">
    <property type="entry name" value="CYCLIC DI-GMP PHOSPHODIESTERASE PA4108"/>
    <property type="match status" value="1"/>
</dbReference>
<feature type="transmembrane region" description="Helical" evidence="1">
    <location>
        <begin position="73"/>
        <end position="92"/>
    </location>
</feature>
<sequence>MKSIEKRDSVKLYAGVLLCTIMSVVAVIIVGNRDILYDRFVTGVYGNGSIISIINQKVIIAGTEVKVIPLLPFNIKAVAVALAVFMAGCTAVQLRTRKGVFVALSGLLMIMVVQWWFIFKSVLYIPIVEILSFSGITYVMLSLIKFIVYRYNTKNLPIGAVVKFVRNIVNMESETTYANYLLNNKKQIEKSLSAELIHPAMTNSSGLLKKLSDENHRNKKFVETQLFGREKSSTTTVVQTRTKLFRGVSYLAFIPMPVIDKNSEELVYTVIGLERKLGVQRASHISTMLFSMYIYFRAKHERDEHQRIYFSMLSLMISVIDAKDPVTAGHSQRVAELSRDLGTWLGLDKRQMFDLEFASLMHDIGKIGVSDYVLNKPSVFTRSDFEQMKNHTVRGAEMLQEVGMSDNIVAGVRHHHERIDGYGYPDGVKGDEINLLAKIIKIADVYDALTSKRQYKEAWKTDKAMDIIYNGRGTEFDEHIADVFIEHMAPDTWIPPVQVTQKHGSDSLMDKAVSIAVDFYGKYKKEMDESYAVSSKNNDKVELCNKDSFMGYDWGETFNNGRFLVEKPLIIAYENKTESLIFAQSSSDECVDKIYYYFFKGFVNLGVFLLKRDKVGSVLDALINEYGVPVKVSDEFMSYKCDKMRIVFYHTNDDNCLLFYIPEYMCANYVFENDSTDVAV</sequence>
<dbReference type="PROSITE" id="PS51831">
    <property type="entry name" value="HD"/>
    <property type="match status" value="1"/>
</dbReference>
<dbReference type="RefSeq" id="WP_055942369.1">
    <property type="nucleotide sequence ID" value="NZ_JAQDCV010000001.1"/>
</dbReference>